<gene>
    <name evidence="10" type="ORF">K7G82_24080</name>
</gene>
<feature type="domain" description="Acyl-CoA dehydrogenase/oxidase N-terminal" evidence="9">
    <location>
        <begin position="7"/>
        <end position="114"/>
    </location>
</feature>
<reference evidence="10 11" key="1">
    <citation type="submission" date="2021-08" db="EMBL/GenBank/DDBJ databases">
        <authorList>
            <person name="Tuo L."/>
        </authorList>
    </citation>
    <scope>NUCLEOTIDE SEQUENCE [LARGE SCALE GENOMIC DNA]</scope>
    <source>
        <strain evidence="10 11">JCM 31229</strain>
    </source>
</reference>
<evidence type="ECO:0000256" key="6">
    <source>
        <dbReference type="SAM" id="MobiDB-lite"/>
    </source>
</evidence>
<organism evidence="10 11">
    <name type="scientific">Sphingomonas colocasiae</name>
    <dbReference type="NCBI Taxonomy" id="1848973"/>
    <lineage>
        <taxon>Bacteria</taxon>
        <taxon>Pseudomonadati</taxon>
        <taxon>Pseudomonadota</taxon>
        <taxon>Alphaproteobacteria</taxon>
        <taxon>Sphingomonadales</taxon>
        <taxon>Sphingomonadaceae</taxon>
        <taxon>Sphingomonas</taxon>
    </lineage>
</organism>
<comment type="cofactor">
    <cofactor evidence="1">
        <name>FAD</name>
        <dbReference type="ChEBI" id="CHEBI:57692"/>
    </cofactor>
</comment>
<evidence type="ECO:0000256" key="3">
    <source>
        <dbReference type="ARBA" id="ARBA00022630"/>
    </source>
</evidence>
<keyword evidence="4" id="KW-0274">FAD</keyword>
<dbReference type="InterPro" id="IPR052161">
    <property type="entry name" value="Mycobact_Acyl-CoA_DH"/>
</dbReference>
<feature type="region of interest" description="Disordered" evidence="6">
    <location>
        <begin position="361"/>
        <end position="380"/>
    </location>
</feature>
<dbReference type="InterPro" id="IPR009075">
    <property type="entry name" value="AcylCo_DH/oxidase_C"/>
</dbReference>
<name>A0ABS7PXN1_9SPHN</name>
<feature type="domain" description="Acyl-CoA dehydrogenase/oxidase N-terminal" evidence="9">
    <location>
        <begin position="383"/>
        <end position="499"/>
    </location>
</feature>
<dbReference type="InterPro" id="IPR013786">
    <property type="entry name" value="AcylCoA_DH/ox_N"/>
</dbReference>
<evidence type="ECO:0000313" key="11">
    <source>
        <dbReference type="Proteomes" id="UP000706039"/>
    </source>
</evidence>
<dbReference type="PANTHER" id="PTHR43292:SF3">
    <property type="entry name" value="ACYL-COA DEHYDROGENASE FADE29"/>
    <property type="match status" value="1"/>
</dbReference>
<feature type="domain" description="Acyl-CoA oxidase/dehydrogenase middle" evidence="8">
    <location>
        <begin position="503"/>
        <end position="597"/>
    </location>
</feature>
<evidence type="ECO:0000256" key="1">
    <source>
        <dbReference type="ARBA" id="ARBA00001974"/>
    </source>
</evidence>
<dbReference type="RefSeq" id="WP_222992513.1">
    <property type="nucleotide sequence ID" value="NZ_JAINVV010000012.1"/>
</dbReference>
<keyword evidence="3" id="KW-0285">Flavoprotein</keyword>
<evidence type="ECO:0000259" key="9">
    <source>
        <dbReference type="Pfam" id="PF02771"/>
    </source>
</evidence>
<dbReference type="EMBL" id="JAINVV010000012">
    <property type="protein sequence ID" value="MBY8825405.1"/>
    <property type="molecule type" value="Genomic_DNA"/>
</dbReference>
<feature type="domain" description="Acyl-CoA dehydrogenase/oxidase C-terminal" evidence="7">
    <location>
        <begin position="224"/>
        <end position="328"/>
    </location>
</feature>
<dbReference type="InterPro" id="IPR006091">
    <property type="entry name" value="Acyl-CoA_Oxase/DH_mid-dom"/>
</dbReference>
<sequence length="768" mass="81400">MRLETAPEQRMLEDSIRRLLADRHDPAARPAPGVFQPGLWTALAELGILGIGLAGDLGGSEGGCDEIAIVARSLGEAQVRAPFVETVVTCGGLIDRIGTDEQRGTLIPPLTAGKTVMALATGRIDAHASGDSTVRITGSARLVTAGGWADMFLLAAREADGATAIYLVARDAPGLSLSPVPTIDGCLSADLDFDLSLAAGHRLGTGDATGILARIADRAVAAQTAMISGAIDAMVEATLQHSRIREQFGRPIGAFQTVQHRVARMAVLAQEARAAAALAVMAERACPAFRTRAIASAVLRAAAVGDHVAREAVQLHGALGMTEALGIGGHLKAVFAFAQLHDLRGKRRALAAAMRDADIARAPLVQPPDPDDNGVGRTLALSPDEDRFRAGISDFLEESLDEETKRGARLTVGVFAEPSIAQPWHKTLFERGWIAPYLPADAGGTGWSPLQAYLFESEYARAGAPPLQLQGIRMLAPVLLRFGTAEQQSHHLPGIFSGKDIWCQGYSEPGAGSDLAALRTTAVRDGDHYVVNGSKIWTTQAQHANRMFALVRTASTGRRQDGISFLLIDMATPGITVRPIETIPGEHEVNEVFFDDVRVPVANRVGVENHGWTCAKFLLEHERGGSVVAPSLRGYLAGALECVDGDAFDDRIADIAAAIDAIEMLELLAIAQPEDGLEAGLSASARKLRMAEVRQQIGALACDALGPDALRWPLARPLHEQPASDPVAERRRAAVPIALNDLAYSIFAGSNEIQLSILARGIGMPDPR</sequence>
<dbReference type="Gene3D" id="2.40.110.10">
    <property type="entry name" value="Butyryl-CoA Dehydrogenase, subunit A, domain 2"/>
    <property type="match status" value="2"/>
</dbReference>
<evidence type="ECO:0000259" key="7">
    <source>
        <dbReference type="Pfam" id="PF00441"/>
    </source>
</evidence>
<dbReference type="InterPro" id="IPR036250">
    <property type="entry name" value="AcylCo_DH-like_C"/>
</dbReference>
<keyword evidence="5" id="KW-0560">Oxidoreductase</keyword>
<dbReference type="SUPFAM" id="SSF47203">
    <property type="entry name" value="Acyl-CoA dehydrogenase C-terminal domain-like"/>
    <property type="match status" value="2"/>
</dbReference>
<keyword evidence="11" id="KW-1185">Reference proteome</keyword>
<dbReference type="Gene3D" id="1.10.540.10">
    <property type="entry name" value="Acyl-CoA dehydrogenase/oxidase, N-terminal domain"/>
    <property type="match status" value="2"/>
</dbReference>
<accession>A0ABS7PXN1</accession>
<dbReference type="Pfam" id="PF00441">
    <property type="entry name" value="Acyl-CoA_dh_1"/>
    <property type="match status" value="2"/>
</dbReference>
<feature type="domain" description="Acyl-CoA dehydrogenase/oxidase C-terminal" evidence="7">
    <location>
        <begin position="644"/>
        <end position="762"/>
    </location>
</feature>
<dbReference type="PANTHER" id="PTHR43292">
    <property type="entry name" value="ACYL-COA DEHYDROGENASE"/>
    <property type="match status" value="1"/>
</dbReference>
<protein>
    <submittedName>
        <fullName evidence="10">Acyl-CoA dehydrogenase</fullName>
    </submittedName>
</protein>
<dbReference type="Proteomes" id="UP000706039">
    <property type="component" value="Unassembled WGS sequence"/>
</dbReference>
<dbReference type="SUPFAM" id="SSF56645">
    <property type="entry name" value="Acyl-CoA dehydrogenase NM domain-like"/>
    <property type="match status" value="2"/>
</dbReference>
<comment type="caution">
    <text evidence="10">The sequence shown here is derived from an EMBL/GenBank/DDBJ whole genome shotgun (WGS) entry which is preliminary data.</text>
</comment>
<comment type="similarity">
    <text evidence="2">Belongs to the acyl-CoA dehydrogenase family.</text>
</comment>
<evidence type="ECO:0000256" key="4">
    <source>
        <dbReference type="ARBA" id="ARBA00022827"/>
    </source>
</evidence>
<dbReference type="InterPro" id="IPR009100">
    <property type="entry name" value="AcylCoA_DH/oxidase_NM_dom_sf"/>
</dbReference>
<dbReference type="InterPro" id="IPR037069">
    <property type="entry name" value="AcylCoA_DH/ox_N_sf"/>
</dbReference>
<dbReference type="Gene3D" id="1.20.140.10">
    <property type="entry name" value="Butyryl-CoA Dehydrogenase, subunit A, domain 3"/>
    <property type="match status" value="2"/>
</dbReference>
<dbReference type="Pfam" id="PF02770">
    <property type="entry name" value="Acyl-CoA_dh_M"/>
    <property type="match status" value="1"/>
</dbReference>
<dbReference type="InterPro" id="IPR046373">
    <property type="entry name" value="Acyl-CoA_Oxase/DH_mid-dom_sf"/>
</dbReference>
<evidence type="ECO:0000256" key="2">
    <source>
        <dbReference type="ARBA" id="ARBA00009347"/>
    </source>
</evidence>
<evidence type="ECO:0000256" key="5">
    <source>
        <dbReference type="ARBA" id="ARBA00023002"/>
    </source>
</evidence>
<evidence type="ECO:0000313" key="10">
    <source>
        <dbReference type="EMBL" id="MBY8825405.1"/>
    </source>
</evidence>
<evidence type="ECO:0000259" key="8">
    <source>
        <dbReference type="Pfam" id="PF02770"/>
    </source>
</evidence>
<dbReference type="Pfam" id="PF02771">
    <property type="entry name" value="Acyl-CoA_dh_N"/>
    <property type="match status" value="2"/>
</dbReference>
<proteinExistence type="inferred from homology"/>